<dbReference type="GO" id="GO:0048731">
    <property type="term" value="P:system development"/>
    <property type="evidence" value="ECO:0007669"/>
    <property type="project" value="UniProtKB-ARBA"/>
</dbReference>
<dbReference type="Pfam" id="PF00046">
    <property type="entry name" value="Homeodomain"/>
    <property type="match status" value="1"/>
</dbReference>
<dbReference type="GO" id="GO:0030154">
    <property type="term" value="P:cell differentiation"/>
    <property type="evidence" value="ECO:0007669"/>
    <property type="project" value="UniProtKB-ARBA"/>
</dbReference>
<protein>
    <recommendedName>
        <fullName evidence="9">Paired box protein Pax-6</fullName>
    </recommendedName>
</protein>
<dbReference type="OrthoDB" id="6159439at2759"/>
<dbReference type="FunFam" id="1.10.10.60:FF:000516">
    <property type="entry name" value="Transcription factor Toy"/>
    <property type="match status" value="1"/>
</dbReference>
<dbReference type="GO" id="GO:0000977">
    <property type="term" value="F:RNA polymerase II transcription regulatory region sequence-specific DNA binding"/>
    <property type="evidence" value="ECO:0007669"/>
    <property type="project" value="TreeGrafter"/>
</dbReference>
<sequence length="273" mass="30208">MYEKLTMLNLQSSSNWNGPSDWYHQQNPVPAQHSTVSEGCLVEADAGMGLTGRGGGGQVERDEGEESQLRLQLKRKLQRNRTSFTQEQLEALEKEFERTHYPDVFARERLANKIDLPEARIQVWFSNRRAKWRREEKLRNQRKSGGGTSCGQAHTPLTTSFNPTIYHQQHGNSPGSMLGHTETTLPSYSSLSVYSGVQSAPPQSAPSYSCMLPPSPSAPRSFEASSYPSPHLPPPTASTSTGLISPGVSVPVQVPGNEQNMGQNLGQYWARLQ</sequence>
<evidence type="ECO:0000256" key="4">
    <source>
        <dbReference type="ARBA" id="ARBA00023015"/>
    </source>
</evidence>
<feature type="domain" description="Homeobox" evidence="13">
    <location>
        <begin position="75"/>
        <end position="135"/>
    </location>
</feature>
<dbReference type="AlphaFoldDB" id="A0A3B4CZV3"/>
<reference evidence="14" key="2">
    <citation type="submission" date="2025-08" db="UniProtKB">
        <authorList>
            <consortium name="Ensembl"/>
        </authorList>
    </citation>
    <scope>IDENTIFICATION</scope>
</reference>
<dbReference type="OMA" id="WYHDPTA"/>
<keyword evidence="6 10" id="KW-0371">Homeobox</keyword>
<evidence type="ECO:0000256" key="9">
    <source>
        <dbReference type="ARBA" id="ARBA00044108"/>
    </source>
</evidence>
<evidence type="ECO:0000256" key="2">
    <source>
        <dbReference type="ARBA" id="ARBA00005733"/>
    </source>
</evidence>
<dbReference type="Ensembl" id="ENSPNAT00000024787.2">
    <property type="protein sequence ID" value="ENSPNAP00000016326.1"/>
    <property type="gene ID" value="ENSPNAG00000022464.2"/>
</dbReference>
<evidence type="ECO:0000256" key="1">
    <source>
        <dbReference type="ARBA" id="ARBA00004123"/>
    </source>
</evidence>
<feature type="region of interest" description="Disordered" evidence="12">
    <location>
        <begin position="203"/>
        <end position="248"/>
    </location>
</feature>
<evidence type="ECO:0000259" key="13">
    <source>
        <dbReference type="PROSITE" id="PS50071"/>
    </source>
</evidence>
<evidence type="ECO:0000256" key="5">
    <source>
        <dbReference type="ARBA" id="ARBA00023125"/>
    </source>
</evidence>
<evidence type="ECO:0000313" key="15">
    <source>
        <dbReference type="Proteomes" id="UP001501920"/>
    </source>
</evidence>
<keyword evidence="7" id="KW-0804">Transcription</keyword>
<dbReference type="SMART" id="SM00389">
    <property type="entry name" value="HOX"/>
    <property type="match status" value="1"/>
</dbReference>
<dbReference type="GO" id="GO:0007423">
    <property type="term" value="P:sensory organ development"/>
    <property type="evidence" value="ECO:0007669"/>
    <property type="project" value="UniProtKB-ARBA"/>
</dbReference>
<keyword evidence="5 10" id="KW-0238">DNA-binding</keyword>
<evidence type="ECO:0000256" key="10">
    <source>
        <dbReference type="PROSITE-ProRule" id="PRU00108"/>
    </source>
</evidence>
<dbReference type="GO" id="GO:0009653">
    <property type="term" value="P:anatomical structure morphogenesis"/>
    <property type="evidence" value="ECO:0007669"/>
    <property type="project" value="UniProtKB-ARBA"/>
</dbReference>
<keyword evidence="8 10" id="KW-0539">Nucleus</keyword>
<evidence type="ECO:0000256" key="7">
    <source>
        <dbReference type="ARBA" id="ARBA00023163"/>
    </source>
</evidence>
<keyword evidence="3" id="KW-0217">Developmental protein</keyword>
<name>A0A3B4CZV3_PYGNA</name>
<dbReference type="CDD" id="cd00086">
    <property type="entry name" value="homeodomain"/>
    <property type="match status" value="1"/>
</dbReference>
<dbReference type="STRING" id="42514.ENSPNAP00000016326"/>
<evidence type="ECO:0000256" key="8">
    <source>
        <dbReference type="ARBA" id="ARBA00023242"/>
    </source>
</evidence>
<comment type="similarity">
    <text evidence="2">Belongs to the paired homeobox family.</text>
</comment>
<evidence type="ECO:0000256" key="12">
    <source>
        <dbReference type="SAM" id="MobiDB-lite"/>
    </source>
</evidence>
<feature type="region of interest" description="Disordered" evidence="12">
    <location>
        <begin position="134"/>
        <end position="183"/>
    </location>
</feature>
<reference evidence="14" key="3">
    <citation type="submission" date="2025-09" db="UniProtKB">
        <authorList>
            <consortium name="Ensembl"/>
        </authorList>
    </citation>
    <scope>IDENTIFICATION</scope>
</reference>
<dbReference type="PANTHER" id="PTHR24329:SF543">
    <property type="entry name" value="FI01017P-RELATED"/>
    <property type="match status" value="1"/>
</dbReference>
<comment type="subcellular location">
    <subcellularLocation>
        <location evidence="1 10 11">Nucleus</location>
    </subcellularLocation>
</comment>
<dbReference type="GO" id="GO:0045944">
    <property type="term" value="P:positive regulation of transcription by RNA polymerase II"/>
    <property type="evidence" value="ECO:0007669"/>
    <property type="project" value="UniProtKB-ARBA"/>
</dbReference>
<dbReference type="GeneTree" id="ENSGT00940000155391"/>
<dbReference type="InterPro" id="IPR017970">
    <property type="entry name" value="Homeobox_CS"/>
</dbReference>
<dbReference type="GO" id="GO:0000981">
    <property type="term" value="F:DNA-binding transcription factor activity, RNA polymerase II-specific"/>
    <property type="evidence" value="ECO:0007669"/>
    <property type="project" value="InterPro"/>
</dbReference>
<reference evidence="14 15" key="1">
    <citation type="submission" date="2020-10" db="EMBL/GenBank/DDBJ databases">
        <title>Pygocentrus nattereri (red-bellied piranha) genome, fPygNat1, primary haplotype.</title>
        <authorList>
            <person name="Myers G."/>
            <person name="Meyer A."/>
            <person name="Karagic N."/>
            <person name="Pippel M."/>
            <person name="Winkler S."/>
            <person name="Tracey A."/>
            <person name="Wood J."/>
            <person name="Formenti G."/>
            <person name="Howe K."/>
            <person name="Fedrigo O."/>
            <person name="Jarvis E.D."/>
        </authorList>
    </citation>
    <scope>NUCLEOTIDE SEQUENCE [LARGE SCALE GENOMIC DNA]</scope>
</reference>
<keyword evidence="15" id="KW-1185">Reference proteome</keyword>
<proteinExistence type="inferred from homology"/>
<dbReference type="RefSeq" id="XP_017576032.1">
    <property type="nucleotide sequence ID" value="XM_017720543.1"/>
</dbReference>
<dbReference type="Proteomes" id="UP001501920">
    <property type="component" value="Chromosome 13"/>
</dbReference>
<dbReference type="PANTHER" id="PTHR24329">
    <property type="entry name" value="HOMEOBOX PROTEIN ARISTALESS"/>
    <property type="match status" value="1"/>
</dbReference>
<dbReference type="Gene3D" id="1.10.10.60">
    <property type="entry name" value="Homeodomain-like"/>
    <property type="match status" value="1"/>
</dbReference>
<dbReference type="GeneID" id="108441166"/>
<accession>A0A3B4CZV3</accession>
<dbReference type="PROSITE" id="PS00027">
    <property type="entry name" value="HOMEOBOX_1"/>
    <property type="match status" value="1"/>
</dbReference>
<evidence type="ECO:0000256" key="3">
    <source>
        <dbReference type="ARBA" id="ARBA00022473"/>
    </source>
</evidence>
<evidence type="ECO:0000313" key="14">
    <source>
        <dbReference type="Ensembl" id="ENSPNAP00000016326.1"/>
    </source>
</evidence>
<feature type="DNA-binding region" description="Homeobox" evidence="10">
    <location>
        <begin position="77"/>
        <end position="136"/>
    </location>
</feature>
<feature type="compositionally biased region" description="Polar residues" evidence="12">
    <location>
        <begin position="150"/>
        <end position="183"/>
    </location>
</feature>
<dbReference type="GO" id="GO:0005634">
    <property type="term" value="C:nucleus"/>
    <property type="evidence" value="ECO:0007669"/>
    <property type="project" value="UniProtKB-SubCell"/>
</dbReference>
<dbReference type="PROSITE" id="PS50071">
    <property type="entry name" value="HOMEOBOX_2"/>
    <property type="match status" value="1"/>
</dbReference>
<organism evidence="14 15">
    <name type="scientific">Pygocentrus nattereri</name>
    <name type="common">Red-bellied piranha</name>
    <dbReference type="NCBI Taxonomy" id="42514"/>
    <lineage>
        <taxon>Eukaryota</taxon>
        <taxon>Metazoa</taxon>
        <taxon>Chordata</taxon>
        <taxon>Craniata</taxon>
        <taxon>Vertebrata</taxon>
        <taxon>Euteleostomi</taxon>
        <taxon>Actinopterygii</taxon>
        <taxon>Neopterygii</taxon>
        <taxon>Teleostei</taxon>
        <taxon>Ostariophysi</taxon>
        <taxon>Characiformes</taxon>
        <taxon>Characoidei</taxon>
        <taxon>Pygocentrus</taxon>
    </lineage>
</organism>
<evidence type="ECO:0000256" key="11">
    <source>
        <dbReference type="RuleBase" id="RU000682"/>
    </source>
</evidence>
<dbReference type="InterPro" id="IPR050649">
    <property type="entry name" value="Paired_Homeobox_TFs"/>
</dbReference>
<dbReference type="InterPro" id="IPR009057">
    <property type="entry name" value="Homeodomain-like_sf"/>
</dbReference>
<dbReference type="InterPro" id="IPR001356">
    <property type="entry name" value="HD"/>
</dbReference>
<evidence type="ECO:0000256" key="6">
    <source>
        <dbReference type="ARBA" id="ARBA00023155"/>
    </source>
</evidence>
<keyword evidence="4" id="KW-0805">Transcription regulation</keyword>
<dbReference type="SUPFAM" id="SSF46689">
    <property type="entry name" value="Homeodomain-like"/>
    <property type="match status" value="1"/>
</dbReference>